<dbReference type="GO" id="GO:0016020">
    <property type="term" value="C:membrane"/>
    <property type="evidence" value="ECO:0007669"/>
    <property type="project" value="UniProtKB-UniRule"/>
</dbReference>
<organism evidence="3 4">
    <name type="scientific">Cryobacterium melibiosiphilum</name>
    <dbReference type="NCBI Taxonomy" id="995039"/>
    <lineage>
        <taxon>Bacteria</taxon>
        <taxon>Bacillati</taxon>
        <taxon>Actinomycetota</taxon>
        <taxon>Actinomycetes</taxon>
        <taxon>Micrococcales</taxon>
        <taxon>Microbacteriaceae</taxon>
        <taxon>Cryobacterium</taxon>
    </lineage>
</organism>
<keyword evidence="2" id="KW-0812">Transmembrane</keyword>
<gene>
    <name evidence="3" type="ORF">D6T64_01460</name>
</gene>
<dbReference type="Proteomes" id="UP000272015">
    <property type="component" value="Unassembled WGS sequence"/>
</dbReference>
<protein>
    <recommendedName>
        <fullName evidence="1">Signal peptidase I</fullName>
        <ecNumber evidence="1">3.4.21.89</ecNumber>
    </recommendedName>
</protein>
<dbReference type="NCBIfam" id="TIGR02228">
    <property type="entry name" value="sigpep_I_arch"/>
    <property type="match status" value="1"/>
</dbReference>
<sequence>MTLIMFKTGSMSPTIPAGSVALVQEKPASEVLVGDVVTVDRAAALPITHRVTSVSPGRGGDERVITMRGDANATDDPVPYTVTTVRAVLGSVPGLAYVVVWMSNPLVLGAIALGASALVTWAFWPRAARRGGPGGEAGAETAAQA</sequence>
<dbReference type="OrthoDB" id="3790724at2"/>
<feature type="transmembrane region" description="Helical" evidence="2">
    <location>
        <begin position="106"/>
        <end position="124"/>
    </location>
</feature>
<keyword evidence="4" id="KW-1185">Reference proteome</keyword>
<accession>A0A3A5MNG4</accession>
<dbReference type="GO" id="GO:0009003">
    <property type="term" value="F:signal peptidase activity"/>
    <property type="evidence" value="ECO:0007669"/>
    <property type="project" value="UniProtKB-EC"/>
</dbReference>
<keyword evidence="3" id="KW-0378">Hydrolase</keyword>
<dbReference type="EC" id="3.4.21.89" evidence="1"/>
<dbReference type="GO" id="GO:0004252">
    <property type="term" value="F:serine-type endopeptidase activity"/>
    <property type="evidence" value="ECO:0007669"/>
    <property type="project" value="UniProtKB-UniRule"/>
</dbReference>
<evidence type="ECO:0000313" key="4">
    <source>
        <dbReference type="Proteomes" id="UP000272015"/>
    </source>
</evidence>
<dbReference type="InterPro" id="IPR001733">
    <property type="entry name" value="Peptidase_S26B"/>
</dbReference>
<comment type="caution">
    <text evidence="3">The sequence shown here is derived from an EMBL/GenBank/DDBJ whole genome shotgun (WGS) entry which is preliminary data.</text>
</comment>
<evidence type="ECO:0000256" key="2">
    <source>
        <dbReference type="SAM" id="Phobius"/>
    </source>
</evidence>
<proteinExistence type="predicted"/>
<evidence type="ECO:0000313" key="3">
    <source>
        <dbReference type="EMBL" id="RJT91637.1"/>
    </source>
</evidence>
<evidence type="ECO:0000256" key="1">
    <source>
        <dbReference type="NCBIfam" id="TIGR02228"/>
    </source>
</evidence>
<dbReference type="GO" id="GO:0006465">
    <property type="term" value="P:signal peptide processing"/>
    <property type="evidence" value="ECO:0007669"/>
    <property type="project" value="UniProtKB-UniRule"/>
</dbReference>
<reference evidence="3 4" key="1">
    <citation type="submission" date="2018-09" db="EMBL/GenBank/DDBJ databases">
        <title>Novel species of Cryobacterium.</title>
        <authorList>
            <person name="Liu Q."/>
            <person name="Xin Y.-H."/>
        </authorList>
    </citation>
    <scope>NUCLEOTIDE SEQUENCE [LARGE SCALE GENOMIC DNA]</scope>
    <source>
        <strain evidence="3 4">Hh39</strain>
    </source>
</reference>
<dbReference type="InterPro" id="IPR019533">
    <property type="entry name" value="Peptidase_S26"/>
</dbReference>
<dbReference type="CDD" id="cd06530">
    <property type="entry name" value="S26_SPase_I"/>
    <property type="match status" value="1"/>
</dbReference>
<dbReference type="EMBL" id="QZVS01000043">
    <property type="protein sequence ID" value="RJT91637.1"/>
    <property type="molecule type" value="Genomic_DNA"/>
</dbReference>
<keyword evidence="2" id="KW-0472">Membrane</keyword>
<feature type="non-terminal residue" evidence="3">
    <location>
        <position position="145"/>
    </location>
</feature>
<dbReference type="AlphaFoldDB" id="A0A3A5MNG4"/>
<name>A0A3A5MNG4_9MICO</name>
<keyword evidence="2" id="KW-1133">Transmembrane helix</keyword>